<gene>
    <name evidence="1" type="ORF">DB32_006006</name>
</gene>
<protein>
    <submittedName>
        <fullName evidence="1">Uncharacterized protein</fullName>
    </submittedName>
</protein>
<dbReference type="STRING" id="927083.DB32_006006"/>
<reference evidence="1 2" key="1">
    <citation type="submission" date="2015-03" db="EMBL/GenBank/DDBJ databases">
        <title>Genome assembly of Sandaracinus amylolyticus DSM 53668.</title>
        <authorList>
            <person name="Sharma G."/>
            <person name="Subramanian S."/>
        </authorList>
    </citation>
    <scope>NUCLEOTIDE SEQUENCE [LARGE SCALE GENOMIC DNA]</scope>
    <source>
        <strain evidence="1 2">DSM 53668</strain>
    </source>
</reference>
<dbReference type="KEGG" id="samy:DB32_006006"/>
<accession>A0A0F6YKW6</accession>
<name>A0A0F6YKW6_9BACT</name>
<proteinExistence type="predicted"/>
<evidence type="ECO:0000313" key="1">
    <source>
        <dbReference type="EMBL" id="AKF08857.1"/>
    </source>
</evidence>
<organism evidence="1 2">
    <name type="scientific">Sandaracinus amylolyticus</name>
    <dbReference type="NCBI Taxonomy" id="927083"/>
    <lineage>
        <taxon>Bacteria</taxon>
        <taxon>Pseudomonadati</taxon>
        <taxon>Myxococcota</taxon>
        <taxon>Polyangia</taxon>
        <taxon>Polyangiales</taxon>
        <taxon>Sandaracinaceae</taxon>
        <taxon>Sandaracinus</taxon>
    </lineage>
</organism>
<keyword evidence="2" id="KW-1185">Reference proteome</keyword>
<evidence type="ECO:0000313" key="2">
    <source>
        <dbReference type="Proteomes" id="UP000034883"/>
    </source>
</evidence>
<dbReference type="AlphaFoldDB" id="A0A0F6YKW6"/>
<dbReference type="EMBL" id="CP011125">
    <property type="protein sequence ID" value="AKF08857.1"/>
    <property type="molecule type" value="Genomic_DNA"/>
</dbReference>
<dbReference type="Proteomes" id="UP000034883">
    <property type="component" value="Chromosome"/>
</dbReference>
<sequence>MTRRFAIPPSASRSARRRWAYPAANPTRCQVLGGACS</sequence>